<feature type="compositionally biased region" description="Basic and acidic residues" evidence="1">
    <location>
        <begin position="437"/>
        <end position="456"/>
    </location>
</feature>
<accession>A0ABD0KXS5</accession>
<dbReference type="CDD" id="cd17736">
    <property type="entry name" value="BRCT_microcephalin_rpt2"/>
    <property type="match status" value="1"/>
</dbReference>
<dbReference type="PANTHER" id="PTHR14625:SF3">
    <property type="entry name" value="MICROCEPHALIN"/>
    <property type="match status" value="1"/>
</dbReference>
<feature type="domain" description="BRCT" evidence="2">
    <location>
        <begin position="717"/>
        <end position="791"/>
    </location>
</feature>
<sequence>SVSRMDDHVMDERRNSSSSRLSVSSPTPSDILKDVVAYVEVRTANDNRSAAVKRVLERMGAKVEEKFTDEVTHVIFKEGKKRTHDRAVKRGVHLVSVLWVDQCKEKQELVPESSFVANTDYLTTPPPGVRWKKCKSMQPRDFDEEVALSAERCERRRKRVASANRFRLEEGATPYSSPGQVLVLETQPRSPFLGIALQSPSSITIPNTPPSMQARIDQLQRQKEAKAPLQETEELIENRLHTTDTSSKPASPSVSLEAAYNKSPPTVLQSGTDAAETARLSETVTALEHASQKTKSAQDSQIPDKTVLGMGPAKRPCRRSVRLSMPAVSKLPLAVSSPVKTSSQSAGQGGSLPSSVQKKLDSRSPQRHRTRSNPESAELGDGKSQRVHKRKSMGTYLTSEKDATQSFKENKRLAKSRRQSSVIRNGVIRDQVCPETEGTHVRASVERVQQSDDSPKSNKSKRRSSLLLKQTNSASACTTVTKSSQSSEAGSSQSGNNSVNSTTGSKKRKLLNPCQDLHSILSPVQTSTAKDMPKKSAAANESNGVGKKGRKRKSCNVNDVFPEELPVSKKGPKSSQSKENRKIVEAGDSEKNTEEEDSDGVAGKQTGTQAVKNKRVSSRKVGKAARDKTYTENDSVLSSSKTNSILGSSMSMVLDDSSASAFFMKRLAPPRPSIAEFQVKKVSRRQSRRPISLSSVSENESSTSSGGDRTRRRASSQQHSNLKSKPSIVMTSLHRPEQELVISVVRRLGGFILEDNVSSHTTHLICGKQRRTLNVLHAIARGCWVLSKEWLERLTTILFLSLDILVSLRVSWRQRCMLTDAWKVRHSAKNQWSRTFFE</sequence>
<feature type="compositionally biased region" description="Polar residues" evidence="1">
    <location>
        <begin position="338"/>
        <end position="357"/>
    </location>
</feature>
<gene>
    <name evidence="3" type="ORF">BaRGS_00016836</name>
</gene>
<feature type="compositionally biased region" description="Basic and acidic residues" evidence="1">
    <location>
        <begin position="576"/>
        <end position="592"/>
    </location>
</feature>
<reference evidence="3 4" key="1">
    <citation type="journal article" date="2023" name="Sci. Data">
        <title>Genome assembly of the Korean intertidal mud-creeper Batillaria attramentaria.</title>
        <authorList>
            <person name="Patra A.K."/>
            <person name="Ho P.T."/>
            <person name="Jun S."/>
            <person name="Lee S.J."/>
            <person name="Kim Y."/>
            <person name="Won Y.J."/>
        </authorList>
    </citation>
    <scope>NUCLEOTIDE SEQUENCE [LARGE SCALE GENOMIC DNA]</scope>
    <source>
        <strain evidence="3">Wonlab-2016</strain>
    </source>
</reference>
<dbReference type="SMART" id="SM00292">
    <property type="entry name" value="BRCT"/>
    <property type="match status" value="2"/>
</dbReference>
<feature type="compositionally biased region" description="Low complexity" evidence="1">
    <location>
        <begin position="692"/>
        <end position="707"/>
    </location>
</feature>
<dbReference type="CDD" id="cd17716">
    <property type="entry name" value="BRCT_microcephalin_rpt1"/>
    <property type="match status" value="1"/>
</dbReference>
<feature type="compositionally biased region" description="Polar residues" evidence="1">
    <location>
        <begin position="263"/>
        <end position="272"/>
    </location>
</feature>
<feature type="compositionally biased region" description="Low complexity" evidence="1">
    <location>
        <begin position="16"/>
        <end position="27"/>
    </location>
</feature>
<feature type="compositionally biased region" description="Polar residues" evidence="1">
    <location>
        <begin position="243"/>
        <end position="254"/>
    </location>
</feature>
<feature type="compositionally biased region" description="Low complexity" evidence="1">
    <location>
        <begin position="483"/>
        <end position="504"/>
    </location>
</feature>
<dbReference type="EMBL" id="JACVVK020000108">
    <property type="protein sequence ID" value="KAK7491990.1"/>
    <property type="molecule type" value="Genomic_DNA"/>
</dbReference>
<feature type="compositionally biased region" description="Polar residues" evidence="1">
    <location>
        <begin position="293"/>
        <end position="303"/>
    </location>
</feature>
<feature type="compositionally biased region" description="Polar residues" evidence="1">
    <location>
        <begin position="632"/>
        <end position="642"/>
    </location>
</feature>
<feature type="region of interest" description="Disordered" evidence="1">
    <location>
        <begin position="679"/>
        <end position="728"/>
    </location>
</feature>
<feature type="compositionally biased region" description="Basic residues" evidence="1">
    <location>
        <begin position="612"/>
        <end position="623"/>
    </location>
</feature>
<dbReference type="Pfam" id="PF12738">
    <property type="entry name" value="PTCB-BRCT"/>
    <property type="match status" value="1"/>
</dbReference>
<dbReference type="Gene3D" id="3.40.50.10190">
    <property type="entry name" value="BRCT domain"/>
    <property type="match status" value="2"/>
</dbReference>
<name>A0ABD0KXS5_9CAEN</name>
<organism evidence="3 4">
    <name type="scientific">Batillaria attramentaria</name>
    <dbReference type="NCBI Taxonomy" id="370345"/>
    <lineage>
        <taxon>Eukaryota</taxon>
        <taxon>Metazoa</taxon>
        <taxon>Spiralia</taxon>
        <taxon>Lophotrochozoa</taxon>
        <taxon>Mollusca</taxon>
        <taxon>Gastropoda</taxon>
        <taxon>Caenogastropoda</taxon>
        <taxon>Sorbeoconcha</taxon>
        <taxon>Cerithioidea</taxon>
        <taxon>Batillariidae</taxon>
        <taxon>Batillaria</taxon>
    </lineage>
</organism>
<feature type="compositionally biased region" description="Polar residues" evidence="1">
    <location>
        <begin position="470"/>
        <end position="482"/>
    </location>
</feature>
<feature type="compositionally biased region" description="Basic and acidic residues" evidence="1">
    <location>
        <begin position="399"/>
        <end position="412"/>
    </location>
</feature>
<comment type="caution">
    <text evidence="3">The sequence shown here is derived from an EMBL/GenBank/DDBJ whole genome shotgun (WGS) entry which is preliminary data.</text>
</comment>
<evidence type="ECO:0000313" key="3">
    <source>
        <dbReference type="EMBL" id="KAK7491990.1"/>
    </source>
</evidence>
<dbReference type="InterPro" id="IPR022047">
    <property type="entry name" value="Microcephalin-like"/>
</dbReference>
<feature type="region of interest" description="Disordered" evidence="1">
    <location>
        <begin position="238"/>
        <end position="507"/>
    </location>
</feature>
<feature type="non-terminal residue" evidence="3">
    <location>
        <position position="1"/>
    </location>
</feature>
<evidence type="ECO:0000256" key="1">
    <source>
        <dbReference type="SAM" id="MobiDB-lite"/>
    </source>
</evidence>
<dbReference type="PANTHER" id="PTHR14625">
    <property type="entry name" value="MICROCEPHALIN"/>
    <property type="match status" value="1"/>
</dbReference>
<dbReference type="Proteomes" id="UP001519460">
    <property type="component" value="Unassembled WGS sequence"/>
</dbReference>
<keyword evidence="4" id="KW-1185">Reference proteome</keyword>
<dbReference type="PROSITE" id="PS50172">
    <property type="entry name" value="BRCT"/>
    <property type="match status" value="2"/>
</dbReference>
<evidence type="ECO:0000259" key="2">
    <source>
        <dbReference type="PROSITE" id="PS50172"/>
    </source>
</evidence>
<feature type="region of interest" description="Disordered" evidence="1">
    <location>
        <begin position="1"/>
        <end position="27"/>
    </location>
</feature>
<feature type="compositionally biased region" description="Basic and acidic residues" evidence="1">
    <location>
        <begin position="1"/>
        <end position="15"/>
    </location>
</feature>
<dbReference type="Pfam" id="PF00533">
    <property type="entry name" value="BRCT"/>
    <property type="match status" value="1"/>
</dbReference>
<feature type="region of interest" description="Disordered" evidence="1">
    <location>
        <begin position="523"/>
        <end position="642"/>
    </location>
</feature>
<proteinExistence type="predicted"/>
<dbReference type="InterPro" id="IPR036420">
    <property type="entry name" value="BRCT_dom_sf"/>
</dbReference>
<feature type="domain" description="BRCT" evidence="2">
    <location>
        <begin position="27"/>
        <end position="117"/>
    </location>
</feature>
<protein>
    <recommendedName>
        <fullName evidence="2">BRCT domain-containing protein</fullName>
    </recommendedName>
</protein>
<dbReference type="AlphaFoldDB" id="A0ABD0KXS5"/>
<dbReference type="SUPFAM" id="SSF52113">
    <property type="entry name" value="BRCT domain"/>
    <property type="match status" value="2"/>
</dbReference>
<evidence type="ECO:0000313" key="4">
    <source>
        <dbReference type="Proteomes" id="UP001519460"/>
    </source>
</evidence>
<dbReference type="InterPro" id="IPR001357">
    <property type="entry name" value="BRCT_dom"/>
</dbReference>